<dbReference type="Gene3D" id="3.30.230.70">
    <property type="entry name" value="GHMP Kinase, N-terminal domain"/>
    <property type="match status" value="2"/>
</dbReference>
<dbReference type="SMART" id="SM00322">
    <property type="entry name" value="KH"/>
    <property type="match status" value="1"/>
</dbReference>
<dbReference type="FunFam" id="3.30.230.70:FF:000032">
    <property type="entry name" value="Polyribonucleotide nucleotidyltransferase 1"/>
    <property type="match status" value="1"/>
</dbReference>
<dbReference type="GO" id="GO:0005739">
    <property type="term" value="C:mitochondrion"/>
    <property type="evidence" value="ECO:0007669"/>
    <property type="project" value="TreeGrafter"/>
</dbReference>
<keyword evidence="4 10" id="KW-0808">Transferase</keyword>
<dbReference type="PROSITE" id="PS50126">
    <property type="entry name" value="S1"/>
    <property type="match status" value="1"/>
</dbReference>
<dbReference type="CDD" id="cd11364">
    <property type="entry name" value="RNase_PH_PNPase_2"/>
    <property type="match status" value="1"/>
</dbReference>
<evidence type="ECO:0000256" key="6">
    <source>
        <dbReference type="ARBA" id="ARBA00022884"/>
    </source>
</evidence>
<evidence type="ECO:0000256" key="2">
    <source>
        <dbReference type="ARBA" id="ARBA00012416"/>
    </source>
</evidence>
<keyword evidence="6 8" id="KW-0694">RNA-binding</keyword>
<dbReference type="FunFam" id="3.30.1370.10:FF:000001">
    <property type="entry name" value="Polyribonucleotide nucleotidyltransferase"/>
    <property type="match status" value="1"/>
</dbReference>
<dbReference type="AlphaFoldDB" id="A0A067QS60"/>
<dbReference type="Proteomes" id="UP000027135">
    <property type="component" value="Unassembled WGS sequence"/>
</dbReference>
<dbReference type="NCBIfam" id="TIGR03591">
    <property type="entry name" value="polynuc_phos"/>
    <property type="match status" value="1"/>
</dbReference>
<dbReference type="InterPro" id="IPR036612">
    <property type="entry name" value="KH_dom_type_1_sf"/>
</dbReference>
<dbReference type="FunFam" id="2.40.50.140:FF:000113">
    <property type="entry name" value="polyribonucleotide nucleotidyltransferase 1, mitochondrial"/>
    <property type="match status" value="1"/>
</dbReference>
<evidence type="ECO:0000259" key="9">
    <source>
        <dbReference type="PROSITE" id="PS50126"/>
    </source>
</evidence>
<evidence type="ECO:0000313" key="10">
    <source>
        <dbReference type="EMBL" id="KDQ96253.1"/>
    </source>
</evidence>
<dbReference type="InterPro" id="IPR012340">
    <property type="entry name" value="NA-bd_OB-fold"/>
</dbReference>
<dbReference type="SUPFAM" id="SSF54791">
    <property type="entry name" value="Eukaryotic type KH-domain (KH-domain type I)"/>
    <property type="match status" value="1"/>
</dbReference>
<dbReference type="FunFam" id="3.30.230.70:FF:000008">
    <property type="entry name" value="polyribonucleotide nucleotidyltransferase 1, mitochondrial"/>
    <property type="match status" value="1"/>
</dbReference>
<dbReference type="EMBL" id="KK853697">
    <property type="protein sequence ID" value="KDQ96253.1"/>
    <property type="molecule type" value="Genomic_DNA"/>
</dbReference>
<dbReference type="InterPro" id="IPR015848">
    <property type="entry name" value="PNPase_PH_RNA-bd_bac/org-type"/>
</dbReference>
<dbReference type="Pfam" id="PF03725">
    <property type="entry name" value="RNase_PH_C"/>
    <property type="match status" value="1"/>
</dbReference>
<dbReference type="GO" id="GO:0004654">
    <property type="term" value="F:polyribonucleotide nucleotidyltransferase activity"/>
    <property type="evidence" value="ECO:0007669"/>
    <property type="project" value="UniProtKB-EC"/>
</dbReference>
<reference evidence="10 11" key="1">
    <citation type="journal article" date="2014" name="Nat. Commun.">
        <title>Molecular traces of alternative social organization in a termite genome.</title>
        <authorList>
            <person name="Terrapon N."/>
            <person name="Li C."/>
            <person name="Robertson H.M."/>
            <person name="Ji L."/>
            <person name="Meng X."/>
            <person name="Booth W."/>
            <person name="Chen Z."/>
            <person name="Childers C.P."/>
            <person name="Glastad K.M."/>
            <person name="Gokhale K."/>
            <person name="Gowin J."/>
            <person name="Gronenberg W."/>
            <person name="Hermansen R.A."/>
            <person name="Hu H."/>
            <person name="Hunt B.G."/>
            <person name="Huylmans A.K."/>
            <person name="Khalil S.M."/>
            <person name="Mitchell R.D."/>
            <person name="Munoz-Torres M.C."/>
            <person name="Mustard J.A."/>
            <person name="Pan H."/>
            <person name="Reese J.T."/>
            <person name="Scharf M.E."/>
            <person name="Sun F."/>
            <person name="Vogel H."/>
            <person name="Xiao J."/>
            <person name="Yang W."/>
            <person name="Yang Z."/>
            <person name="Yang Z."/>
            <person name="Zhou J."/>
            <person name="Zhu J."/>
            <person name="Brent C.S."/>
            <person name="Elsik C.G."/>
            <person name="Goodisman M.A."/>
            <person name="Liberles D.A."/>
            <person name="Roe R.M."/>
            <person name="Vargo E.L."/>
            <person name="Vilcinskas A."/>
            <person name="Wang J."/>
            <person name="Bornberg-Bauer E."/>
            <person name="Korb J."/>
            <person name="Zhang G."/>
            <person name="Liebig J."/>
        </authorList>
    </citation>
    <scope>NUCLEOTIDE SEQUENCE [LARGE SCALE GENOMIC DNA]</scope>
    <source>
        <tissue evidence="10">Whole organism</tissue>
    </source>
</reference>
<keyword evidence="3" id="KW-0963">Cytoplasm</keyword>
<dbReference type="InterPro" id="IPR012162">
    <property type="entry name" value="PNPase"/>
</dbReference>
<dbReference type="STRING" id="136037.A0A067QS60"/>
<evidence type="ECO:0000256" key="7">
    <source>
        <dbReference type="ARBA" id="ARBA00031451"/>
    </source>
</evidence>
<dbReference type="Pfam" id="PF01138">
    <property type="entry name" value="RNase_PH"/>
    <property type="match status" value="2"/>
</dbReference>
<dbReference type="SUPFAM" id="SSF54211">
    <property type="entry name" value="Ribosomal protein S5 domain 2-like"/>
    <property type="match status" value="2"/>
</dbReference>
<dbReference type="PANTHER" id="PTHR11252">
    <property type="entry name" value="POLYRIBONUCLEOTIDE NUCLEOTIDYLTRANSFERASE"/>
    <property type="match status" value="1"/>
</dbReference>
<dbReference type="eggNOG" id="KOG1067">
    <property type="taxonomic scope" value="Eukaryota"/>
</dbReference>
<dbReference type="InterPro" id="IPR004088">
    <property type="entry name" value="KH_dom_type_1"/>
</dbReference>
<evidence type="ECO:0000256" key="4">
    <source>
        <dbReference type="ARBA" id="ARBA00022679"/>
    </source>
</evidence>
<protein>
    <recommendedName>
        <fullName evidence="2">polyribonucleotide nucleotidyltransferase</fullName>
        <ecNumber evidence="2">2.7.7.8</ecNumber>
    </recommendedName>
    <alternativeName>
        <fullName evidence="7">Polynucleotide phosphorylase 1</fullName>
    </alternativeName>
</protein>
<dbReference type="PROSITE" id="PS50084">
    <property type="entry name" value="KH_TYPE_1"/>
    <property type="match status" value="1"/>
</dbReference>
<dbReference type="InterPro" id="IPR004087">
    <property type="entry name" value="KH_dom"/>
</dbReference>
<evidence type="ECO:0000256" key="8">
    <source>
        <dbReference type="PROSITE-ProRule" id="PRU00117"/>
    </source>
</evidence>
<dbReference type="GO" id="GO:0005829">
    <property type="term" value="C:cytosol"/>
    <property type="evidence" value="ECO:0007669"/>
    <property type="project" value="TreeGrafter"/>
</dbReference>
<comment type="similarity">
    <text evidence="1">Belongs to the polyribonucleotide nucleotidyltransferase family.</text>
</comment>
<organism evidence="10 11">
    <name type="scientific">Zootermopsis nevadensis</name>
    <name type="common">Dampwood termite</name>
    <dbReference type="NCBI Taxonomy" id="136037"/>
    <lineage>
        <taxon>Eukaryota</taxon>
        <taxon>Metazoa</taxon>
        <taxon>Ecdysozoa</taxon>
        <taxon>Arthropoda</taxon>
        <taxon>Hexapoda</taxon>
        <taxon>Insecta</taxon>
        <taxon>Pterygota</taxon>
        <taxon>Neoptera</taxon>
        <taxon>Polyneoptera</taxon>
        <taxon>Dictyoptera</taxon>
        <taxon>Blattodea</taxon>
        <taxon>Blattoidea</taxon>
        <taxon>Termitoidae</taxon>
        <taxon>Termopsidae</taxon>
        <taxon>Zootermopsis</taxon>
    </lineage>
</organism>
<name>A0A067QS60_ZOONE</name>
<dbReference type="Pfam" id="PF03726">
    <property type="entry name" value="PNPase"/>
    <property type="match status" value="1"/>
</dbReference>
<evidence type="ECO:0000313" key="11">
    <source>
        <dbReference type="Proteomes" id="UP000027135"/>
    </source>
</evidence>
<dbReference type="InterPro" id="IPR003029">
    <property type="entry name" value="S1_domain"/>
</dbReference>
<dbReference type="GO" id="GO:0000958">
    <property type="term" value="P:mitochondrial mRNA catabolic process"/>
    <property type="evidence" value="ECO:0007669"/>
    <property type="project" value="TreeGrafter"/>
</dbReference>
<evidence type="ECO:0000256" key="5">
    <source>
        <dbReference type="ARBA" id="ARBA00022695"/>
    </source>
</evidence>
<dbReference type="InterPro" id="IPR036345">
    <property type="entry name" value="ExoRNase_PH_dom2_sf"/>
</dbReference>
<dbReference type="Pfam" id="PF00013">
    <property type="entry name" value="KH_1"/>
    <property type="match status" value="1"/>
</dbReference>
<dbReference type="CDD" id="cd11363">
    <property type="entry name" value="RNase_PH_PNPase_1"/>
    <property type="match status" value="1"/>
</dbReference>
<dbReference type="NCBIfam" id="NF008805">
    <property type="entry name" value="PRK11824.1"/>
    <property type="match status" value="1"/>
</dbReference>
<dbReference type="GO" id="GO:0000965">
    <property type="term" value="P:mitochondrial RNA 3'-end processing"/>
    <property type="evidence" value="ECO:0007669"/>
    <property type="project" value="TreeGrafter"/>
</dbReference>
<sequence length="776" mass="85957">MAAPYRLKLWRGCSFAENTTSLFNEYLLKYITGNLRQVKRFSDSNKRIPQVEVPFSNGKILSLSTGKYARFADGCAVAEVGDTSVMVTTVSKTKPSPSSFIPLVVDYRQKAAAAGRIPTNFLRRELGPTEKEILTSRLIDRSLRPLFPDGYNCETQVMCNLLAVDGVNDPDVISINAASAALTLSDIPWNGPVGAVRVGFCNNEVVINPTRREQSESILNLVVSATRHNLVVMLEAAADNILQQDFLKAIKTGVKECQNIIQAIQQLQKHYGKAKREFEPLLIPSAAVMEAVRSFSEIRLREIFRDHAHDKLSRDMAVSAVRTDVVDKLKHSFDEAVDVNIVTECFNRVSKETFRSLVFEDNIRCDGRSMEELRKISCQVDLYKPLHGSSLFQRGQTQVFCTVALDSPESAMKMDPVTMLTSGLKEKNFFLHYEFPPYATKEVGRIGPVGRRELGHGALAEKGLRPVVSSDFPFTIRLTSEVLESNGSSSMATVCGGSLALMDAGVPISSPAAGVAIGLISRYAHNDTKHMEDYKLLTDILGIEDYMGDMDFKLAGTKKGITALQADIKIPGLPLRVVMEAIQEATDAKSKIIDIMNETLNRTRKQKKENWPISEKVEVPPQKRAKFLGLGGSNLKRLMVETGVQVTQIEDSMFSIFAPNQTAMNEAKELIDQFLITEREPELEFGAIYTAKIAEVRDIGVMVTLYPTMNPALLHNSQLDQRKVNHPSALGLEVGDEIQVKYFGRDPVSGLMRLSRKVLQGPASAVLRNLNDKCSS</sequence>
<dbReference type="OMA" id="RFMFHYN"/>
<evidence type="ECO:0000256" key="3">
    <source>
        <dbReference type="ARBA" id="ARBA00022490"/>
    </source>
</evidence>
<dbReference type="SUPFAM" id="SSF55666">
    <property type="entry name" value="Ribonuclease PH domain 2-like"/>
    <property type="match status" value="2"/>
</dbReference>
<gene>
    <name evidence="10" type="ORF">L798_05742</name>
</gene>
<dbReference type="Gene3D" id="2.40.50.140">
    <property type="entry name" value="Nucleic acid-binding proteins"/>
    <property type="match status" value="1"/>
</dbReference>
<dbReference type="GO" id="GO:0003723">
    <property type="term" value="F:RNA binding"/>
    <property type="evidence" value="ECO:0007669"/>
    <property type="project" value="UniProtKB-UniRule"/>
</dbReference>
<dbReference type="Gene3D" id="3.30.1370.10">
    <property type="entry name" value="K Homology domain, type 1"/>
    <property type="match status" value="1"/>
</dbReference>
<dbReference type="InterPro" id="IPR020568">
    <property type="entry name" value="Ribosomal_Su5_D2-typ_SF"/>
</dbReference>
<dbReference type="CDD" id="cd09033">
    <property type="entry name" value="KH-I_PNPT1"/>
    <property type="match status" value="1"/>
</dbReference>
<dbReference type="OrthoDB" id="437922at2759"/>
<dbReference type="SUPFAM" id="SSF50249">
    <property type="entry name" value="Nucleic acid-binding proteins"/>
    <property type="match status" value="1"/>
</dbReference>
<keyword evidence="5" id="KW-0548">Nucleotidyltransferase</keyword>
<dbReference type="PANTHER" id="PTHR11252:SF0">
    <property type="entry name" value="POLYRIBONUCLEOTIDE NUCLEOTIDYLTRANSFERASE 1, MITOCHONDRIAL"/>
    <property type="match status" value="1"/>
</dbReference>
<dbReference type="InterPro" id="IPR027408">
    <property type="entry name" value="PNPase/RNase_PH_dom_sf"/>
</dbReference>
<dbReference type="EC" id="2.7.7.8" evidence="2"/>
<dbReference type="FunCoup" id="A0A067QS60">
    <property type="interactions" value="1631"/>
</dbReference>
<proteinExistence type="inferred from homology"/>
<accession>A0A067QS60</accession>
<dbReference type="PIRSF" id="PIRSF005499">
    <property type="entry name" value="PNPase"/>
    <property type="match status" value="1"/>
</dbReference>
<dbReference type="InterPro" id="IPR001247">
    <property type="entry name" value="ExoRNase_PH_dom1"/>
</dbReference>
<feature type="domain" description="S1 motif" evidence="9">
    <location>
        <begin position="686"/>
        <end position="757"/>
    </location>
</feature>
<dbReference type="InterPro" id="IPR015847">
    <property type="entry name" value="ExoRNase_PH_dom2"/>
</dbReference>
<dbReference type="GO" id="GO:0000175">
    <property type="term" value="F:3'-5'-RNA exonuclease activity"/>
    <property type="evidence" value="ECO:0007669"/>
    <property type="project" value="TreeGrafter"/>
</dbReference>
<dbReference type="InParanoid" id="A0A067QS60"/>
<keyword evidence="11" id="KW-1185">Reference proteome</keyword>
<evidence type="ECO:0000256" key="1">
    <source>
        <dbReference type="ARBA" id="ARBA00007404"/>
    </source>
</evidence>